<evidence type="ECO:0000313" key="1">
    <source>
        <dbReference type="EMBL" id="MDR6783725.1"/>
    </source>
</evidence>
<proteinExistence type="predicted"/>
<dbReference type="Proteomes" id="UP001246858">
    <property type="component" value="Unassembled WGS sequence"/>
</dbReference>
<evidence type="ECO:0000313" key="2">
    <source>
        <dbReference type="Proteomes" id="UP001246858"/>
    </source>
</evidence>
<gene>
    <name evidence="1" type="ORF">J2X78_002290</name>
</gene>
<comment type="caution">
    <text evidence="1">The sequence shown here is derived from an EMBL/GenBank/DDBJ whole genome shotgun (WGS) entry which is preliminary data.</text>
</comment>
<dbReference type="EMBL" id="JAVDTF010000002">
    <property type="protein sequence ID" value="MDR6783725.1"/>
    <property type="molecule type" value="Genomic_DNA"/>
</dbReference>
<organism evidence="1 2">
    <name type="scientific">Pedobacter africanus</name>
    <dbReference type="NCBI Taxonomy" id="151894"/>
    <lineage>
        <taxon>Bacteria</taxon>
        <taxon>Pseudomonadati</taxon>
        <taxon>Bacteroidota</taxon>
        <taxon>Sphingobacteriia</taxon>
        <taxon>Sphingobacteriales</taxon>
        <taxon>Sphingobacteriaceae</taxon>
        <taxon>Pedobacter</taxon>
    </lineage>
</organism>
<sequence length="475" mass="54558">MDRKDNFINIKHLYNRAGFGIAYPDLHKLSRKSVEKVVNELLEIPKESADLTTVDPDEVRRQMQRQSELGAKKELTEDEKNERQEITRTQNEQSRKLNLDWMQRLIGTEQPLLEKMTLFWHGHFACRSNNPMFAQQLNNIQRKYALGSFKTLLVEVSKSPAMLQYLNNQQNRKGRPNENFARELMELFTIGRGNYTEKDVKESARAFTGWTYNKDGAFEFKKALHDDQIKVFFGNTGNFDGEAIIDQILDKPATSVFICTRLYQFFVNDTPNEAHIKELSNYFYRQKYNISDLMRKMFSSAWFYDKTNIGTKIKSPVEFLVGLSREFHVTYNKPQVLIQLQSNLGQYLFNPPNVAGWPGGKNWIDSSSLMLRMKIPSLVLNDGLIDFSGKADPEDEAVIAQGKKSNIKPVKSAIDAKADWPKFLESLPKKINPAELAAFLLQPALSPKVTGMIQNNLSLKNTAIEITSMPEYQLC</sequence>
<reference evidence="1" key="1">
    <citation type="submission" date="2023-07" db="EMBL/GenBank/DDBJ databases">
        <title>Sorghum-associated microbial communities from plants grown in Nebraska, USA.</title>
        <authorList>
            <person name="Schachtman D."/>
        </authorList>
    </citation>
    <scope>NUCLEOTIDE SEQUENCE</scope>
    <source>
        <strain evidence="1">2697</strain>
    </source>
</reference>
<protein>
    <submittedName>
        <fullName evidence="1">Uncharacterized protein (DUF1800 family)</fullName>
    </submittedName>
</protein>
<name>A0ACC6KX21_9SPHI</name>
<accession>A0ACC6KX21</accession>
<keyword evidence="2" id="KW-1185">Reference proteome</keyword>